<dbReference type="EMBL" id="JABSTR010000008">
    <property type="protein sequence ID" value="KAH9376981.1"/>
    <property type="molecule type" value="Genomic_DNA"/>
</dbReference>
<dbReference type="Proteomes" id="UP000821853">
    <property type="component" value="Unassembled WGS sequence"/>
</dbReference>
<comment type="caution">
    <text evidence="1">The sequence shown here is derived from an EMBL/GenBank/DDBJ whole genome shotgun (WGS) entry which is preliminary data.</text>
</comment>
<name>A0A9J6GN01_HAELO</name>
<dbReference type="VEuPathDB" id="VectorBase:HLOH_046567"/>
<sequence length="77" mass="8691">MQICIVLKKTVFPVSVFPPQDGKSRCRRQRCAKLSCPIKFQKEDECCPRCADNGIRPLPASFCTILKINSETTQVMS</sequence>
<keyword evidence="2" id="KW-1185">Reference proteome</keyword>
<evidence type="ECO:0000313" key="2">
    <source>
        <dbReference type="Proteomes" id="UP000821853"/>
    </source>
</evidence>
<gene>
    <name evidence="1" type="ORF">HPB48_021545</name>
</gene>
<organism evidence="1 2">
    <name type="scientific">Haemaphysalis longicornis</name>
    <name type="common">Bush tick</name>
    <dbReference type="NCBI Taxonomy" id="44386"/>
    <lineage>
        <taxon>Eukaryota</taxon>
        <taxon>Metazoa</taxon>
        <taxon>Ecdysozoa</taxon>
        <taxon>Arthropoda</taxon>
        <taxon>Chelicerata</taxon>
        <taxon>Arachnida</taxon>
        <taxon>Acari</taxon>
        <taxon>Parasitiformes</taxon>
        <taxon>Ixodida</taxon>
        <taxon>Ixodoidea</taxon>
        <taxon>Ixodidae</taxon>
        <taxon>Haemaphysalinae</taxon>
        <taxon>Haemaphysalis</taxon>
    </lineage>
</organism>
<accession>A0A9J6GN01</accession>
<evidence type="ECO:0000313" key="1">
    <source>
        <dbReference type="EMBL" id="KAH9376981.1"/>
    </source>
</evidence>
<protein>
    <submittedName>
        <fullName evidence="1">Uncharacterized protein</fullName>
    </submittedName>
</protein>
<dbReference type="AlphaFoldDB" id="A0A9J6GN01"/>
<reference evidence="1 2" key="1">
    <citation type="journal article" date="2020" name="Cell">
        <title>Large-Scale Comparative Analyses of Tick Genomes Elucidate Their Genetic Diversity and Vector Capacities.</title>
        <authorList>
            <consortium name="Tick Genome and Microbiome Consortium (TIGMIC)"/>
            <person name="Jia N."/>
            <person name="Wang J."/>
            <person name="Shi W."/>
            <person name="Du L."/>
            <person name="Sun Y."/>
            <person name="Zhan W."/>
            <person name="Jiang J.F."/>
            <person name="Wang Q."/>
            <person name="Zhang B."/>
            <person name="Ji P."/>
            <person name="Bell-Sakyi L."/>
            <person name="Cui X.M."/>
            <person name="Yuan T.T."/>
            <person name="Jiang B.G."/>
            <person name="Yang W.F."/>
            <person name="Lam T.T."/>
            <person name="Chang Q.C."/>
            <person name="Ding S.J."/>
            <person name="Wang X.J."/>
            <person name="Zhu J.G."/>
            <person name="Ruan X.D."/>
            <person name="Zhao L."/>
            <person name="Wei J.T."/>
            <person name="Ye R.Z."/>
            <person name="Que T.C."/>
            <person name="Du C.H."/>
            <person name="Zhou Y.H."/>
            <person name="Cheng J.X."/>
            <person name="Dai P.F."/>
            <person name="Guo W.B."/>
            <person name="Han X.H."/>
            <person name="Huang E.J."/>
            <person name="Li L.F."/>
            <person name="Wei W."/>
            <person name="Gao Y.C."/>
            <person name="Liu J.Z."/>
            <person name="Shao H.Z."/>
            <person name="Wang X."/>
            <person name="Wang C.C."/>
            <person name="Yang T.C."/>
            <person name="Huo Q.B."/>
            <person name="Li W."/>
            <person name="Chen H.Y."/>
            <person name="Chen S.E."/>
            <person name="Zhou L.G."/>
            <person name="Ni X.B."/>
            <person name="Tian J.H."/>
            <person name="Sheng Y."/>
            <person name="Liu T."/>
            <person name="Pan Y.S."/>
            <person name="Xia L.Y."/>
            <person name="Li J."/>
            <person name="Zhao F."/>
            <person name="Cao W.C."/>
        </authorList>
    </citation>
    <scope>NUCLEOTIDE SEQUENCE [LARGE SCALE GENOMIC DNA]</scope>
    <source>
        <strain evidence="1">HaeL-2018</strain>
    </source>
</reference>
<proteinExistence type="predicted"/>